<dbReference type="InterPro" id="IPR049142">
    <property type="entry name" value="MS_channel_1st"/>
</dbReference>
<evidence type="ECO:0000256" key="5">
    <source>
        <dbReference type="ARBA" id="ARBA00022989"/>
    </source>
</evidence>
<dbReference type="InterPro" id="IPR006685">
    <property type="entry name" value="MscS_channel_2nd"/>
</dbReference>
<evidence type="ECO:0000256" key="7">
    <source>
        <dbReference type="SAM" id="Phobius"/>
    </source>
</evidence>
<comment type="caution">
    <text evidence="11">The sequence shown here is derived from an EMBL/GenBank/DDBJ whole genome shotgun (WGS) entry which is preliminary data.</text>
</comment>
<feature type="transmembrane region" description="Helical" evidence="7">
    <location>
        <begin position="31"/>
        <end position="53"/>
    </location>
</feature>
<protein>
    <submittedName>
        <fullName evidence="11">Small conductance mechanosensitive channel</fullName>
    </submittedName>
</protein>
<dbReference type="PANTHER" id="PTHR30460:SF0">
    <property type="entry name" value="MODERATE CONDUCTANCE MECHANOSENSITIVE CHANNEL YBIO"/>
    <property type="match status" value="1"/>
</dbReference>
<organism evidence="11 12">
    <name type="scientific">Siminovitchia thermophila</name>
    <dbReference type="NCBI Taxonomy" id="1245522"/>
    <lineage>
        <taxon>Bacteria</taxon>
        <taxon>Bacillati</taxon>
        <taxon>Bacillota</taxon>
        <taxon>Bacilli</taxon>
        <taxon>Bacillales</taxon>
        <taxon>Bacillaceae</taxon>
        <taxon>Siminovitchia</taxon>
    </lineage>
</organism>
<keyword evidence="5 7" id="KW-1133">Transmembrane helix</keyword>
<name>A0ABS2RAX3_9BACI</name>
<dbReference type="InterPro" id="IPR045276">
    <property type="entry name" value="YbiO_bact"/>
</dbReference>
<dbReference type="SUPFAM" id="SSF82861">
    <property type="entry name" value="Mechanosensitive channel protein MscS (YggB), transmembrane region"/>
    <property type="match status" value="1"/>
</dbReference>
<dbReference type="PANTHER" id="PTHR30460">
    <property type="entry name" value="MODERATE CONDUCTANCE MECHANOSENSITIVE CHANNEL YBIO"/>
    <property type="match status" value="1"/>
</dbReference>
<feature type="domain" description="Mechanosensitive ion channel MscS C-terminal" evidence="9">
    <location>
        <begin position="195"/>
        <end position="277"/>
    </location>
</feature>
<dbReference type="InterPro" id="IPR023408">
    <property type="entry name" value="MscS_beta-dom_sf"/>
</dbReference>
<accession>A0ABS2RAX3</accession>
<dbReference type="InterPro" id="IPR011014">
    <property type="entry name" value="MscS_channel_TM-2"/>
</dbReference>
<dbReference type="EMBL" id="JAFBFH010000033">
    <property type="protein sequence ID" value="MBM7716816.1"/>
    <property type="molecule type" value="Genomic_DNA"/>
</dbReference>
<dbReference type="Gene3D" id="2.30.30.60">
    <property type="match status" value="1"/>
</dbReference>
<dbReference type="Gene3D" id="3.30.70.100">
    <property type="match status" value="1"/>
</dbReference>
<dbReference type="InterPro" id="IPR011066">
    <property type="entry name" value="MscS_channel_C_sf"/>
</dbReference>
<keyword evidence="12" id="KW-1185">Reference proteome</keyword>
<comment type="subcellular location">
    <subcellularLocation>
        <location evidence="1">Cell membrane</location>
        <topology evidence="1">Multi-pass membrane protein</topology>
    </subcellularLocation>
</comment>
<dbReference type="Proteomes" id="UP000823485">
    <property type="component" value="Unassembled WGS sequence"/>
</dbReference>
<sequence length="303" mass="33917">MEEKLDQVEKQTNKFVEKFTDLDLWIDVGFVALKILMILVLSFIVVKVGRAAIQNIFKRRARVPLQFSERREATLVKLLQNILTYTVYFVAIVTILSSLTVDVTGLLAGAGILGLAVGFGAQNLVKDVIGGFFIIFEDQFSVGDYVRIGQFEGTVDEIGLRTTKILNWTGELYIIPNGNITEVTNFSLHNSVAIVDIFLGYDADLKKVEALIESVLEKMPEKYEEIVSPPSILGIQQFGASEVILRVTAETLPLQNWYIAREIRKAIKLELDEHKVDAPYQRIVMFSGTDRQEPSQLGETEGG</sequence>
<dbReference type="Pfam" id="PF21082">
    <property type="entry name" value="MS_channel_3rd"/>
    <property type="match status" value="1"/>
</dbReference>
<evidence type="ECO:0000259" key="10">
    <source>
        <dbReference type="Pfam" id="PF21088"/>
    </source>
</evidence>
<evidence type="ECO:0000256" key="2">
    <source>
        <dbReference type="ARBA" id="ARBA00008017"/>
    </source>
</evidence>
<feature type="domain" description="Mechanosensitive ion channel MscS" evidence="8">
    <location>
        <begin position="123"/>
        <end position="187"/>
    </location>
</feature>
<proteinExistence type="inferred from homology"/>
<dbReference type="Gene3D" id="1.10.287.1260">
    <property type="match status" value="1"/>
</dbReference>
<reference evidence="11 12" key="1">
    <citation type="submission" date="2021-01" db="EMBL/GenBank/DDBJ databases">
        <title>Genomic Encyclopedia of Type Strains, Phase IV (KMG-IV): sequencing the most valuable type-strain genomes for metagenomic binning, comparative biology and taxonomic classification.</title>
        <authorList>
            <person name="Goeker M."/>
        </authorList>
    </citation>
    <scope>NUCLEOTIDE SEQUENCE [LARGE SCALE GENOMIC DNA]</scope>
    <source>
        <strain evidence="11 12">DSM 105453</strain>
    </source>
</reference>
<dbReference type="SUPFAM" id="SSF50182">
    <property type="entry name" value="Sm-like ribonucleoproteins"/>
    <property type="match status" value="1"/>
</dbReference>
<dbReference type="SUPFAM" id="SSF82689">
    <property type="entry name" value="Mechanosensitive channel protein MscS (YggB), C-terminal domain"/>
    <property type="match status" value="1"/>
</dbReference>
<evidence type="ECO:0000313" key="12">
    <source>
        <dbReference type="Proteomes" id="UP000823485"/>
    </source>
</evidence>
<evidence type="ECO:0000256" key="3">
    <source>
        <dbReference type="ARBA" id="ARBA00022475"/>
    </source>
</evidence>
<dbReference type="InterPro" id="IPR010920">
    <property type="entry name" value="LSM_dom_sf"/>
</dbReference>
<dbReference type="Pfam" id="PF21088">
    <property type="entry name" value="MS_channel_1st"/>
    <property type="match status" value="1"/>
</dbReference>
<feature type="domain" description="Mechanosensitive ion channel transmembrane helices 2/3" evidence="10">
    <location>
        <begin position="81"/>
        <end position="122"/>
    </location>
</feature>
<dbReference type="Pfam" id="PF00924">
    <property type="entry name" value="MS_channel_2nd"/>
    <property type="match status" value="1"/>
</dbReference>
<comment type="similarity">
    <text evidence="2">Belongs to the MscS (TC 1.A.23) family.</text>
</comment>
<evidence type="ECO:0000259" key="8">
    <source>
        <dbReference type="Pfam" id="PF00924"/>
    </source>
</evidence>
<evidence type="ECO:0000259" key="9">
    <source>
        <dbReference type="Pfam" id="PF21082"/>
    </source>
</evidence>
<keyword evidence="4 7" id="KW-0812">Transmembrane</keyword>
<evidence type="ECO:0000313" key="11">
    <source>
        <dbReference type="EMBL" id="MBM7716816.1"/>
    </source>
</evidence>
<keyword evidence="3" id="KW-1003">Cell membrane</keyword>
<dbReference type="InterPro" id="IPR049278">
    <property type="entry name" value="MS_channel_C"/>
</dbReference>
<keyword evidence="6 7" id="KW-0472">Membrane</keyword>
<evidence type="ECO:0000256" key="6">
    <source>
        <dbReference type="ARBA" id="ARBA00023136"/>
    </source>
</evidence>
<evidence type="ECO:0000256" key="4">
    <source>
        <dbReference type="ARBA" id="ARBA00022692"/>
    </source>
</evidence>
<evidence type="ECO:0000256" key="1">
    <source>
        <dbReference type="ARBA" id="ARBA00004651"/>
    </source>
</evidence>
<gene>
    <name evidence="11" type="ORF">JOC94_003840</name>
</gene>